<dbReference type="PROSITE" id="PS00194">
    <property type="entry name" value="THIOREDOXIN_1"/>
    <property type="match status" value="1"/>
</dbReference>
<feature type="domain" description="Thioredoxin" evidence="3">
    <location>
        <begin position="19"/>
        <end position="147"/>
    </location>
</feature>
<name>A0A2T1M0K5_9CHRO</name>
<keyword evidence="2" id="KW-0812">Transmembrane</keyword>
<dbReference type="InterPro" id="IPR036249">
    <property type="entry name" value="Thioredoxin-like_sf"/>
</dbReference>
<keyword evidence="5" id="KW-1185">Reference proteome</keyword>
<sequence>MTQVTTDNRIRNIIIALAAVILSAALFFGLQTQTNSTSLEAQAEQSIPIETALANGKPTLTEFYANWCTSCQAMAPEIAEIKKQYGNSVNFVMLNVDNNKWLPEILRYRVDGIPHFVYLNKGGKAIAQTIGEQPKSIIEANLNALIADSTLPYASSTGQTSNFNLGSTENADPRSHGAQVVSE</sequence>
<evidence type="ECO:0000313" key="5">
    <source>
        <dbReference type="Proteomes" id="UP000239001"/>
    </source>
</evidence>
<dbReference type="CDD" id="cd02950">
    <property type="entry name" value="TxlA"/>
    <property type="match status" value="1"/>
</dbReference>
<reference evidence="4 5" key="1">
    <citation type="submission" date="2018-03" db="EMBL/GenBank/DDBJ databases">
        <title>The ancient ancestry and fast evolution of plastids.</title>
        <authorList>
            <person name="Moore K.R."/>
            <person name="Magnabosco C."/>
            <person name="Momper L."/>
            <person name="Gold D.A."/>
            <person name="Bosak T."/>
            <person name="Fournier G.P."/>
        </authorList>
    </citation>
    <scope>NUCLEOTIDE SEQUENCE [LARGE SCALE GENOMIC DNA]</scope>
    <source>
        <strain evidence="4 5">CCALA 016</strain>
    </source>
</reference>
<reference evidence="4 5" key="2">
    <citation type="submission" date="2018-03" db="EMBL/GenBank/DDBJ databases">
        <authorList>
            <person name="Keele B.F."/>
        </authorList>
    </citation>
    <scope>NUCLEOTIDE SEQUENCE [LARGE SCALE GENOMIC DNA]</scope>
    <source>
        <strain evidence="4 5">CCALA 016</strain>
    </source>
</reference>
<comment type="caution">
    <text evidence="4">The sequence shown here is derived from an EMBL/GenBank/DDBJ whole genome shotgun (WGS) entry which is preliminary data.</text>
</comment>
<dbReference type="AlphaFoldDB" id="A0A2T1M0K5"/>
<dbReference type="PANTHER" id="PTHR47353:SF1">
    <property type="entry name" value="THIOREDOXIN-LIKE PROTEIN HCF164, CHLOROPLASTIC"/>
    <property type="match status" value="1"/>
</dbReference>
<dbReference type="InterPro" id="IPR013766">
    <property type="entry name" value="Thioredoxin_domain"/>
</dbReference>
<dbReference type="PROSITE" id="PS51352">
    <property type="entry name" value="THIOREDOXIN_2"/>
    <property type="match status" value="1"/>
</dbReference>
<dbReference type="RefSeq" id="WP_106456100.1">
    <property type="nucleotide sequence ID" value="NZ_PXOH01000005.1"/>
</dbReference>
<dbReference type="InterPro" id="IPR017937">
    <property type="entry name" value="Thioredoxin_CS"/>
</dbReference>
<keyword evidence="2" id="KW-1133">Transmembrane helix</keyword>
<evidence type="ECO:0000256" key="2">
    <source>
        <dbReference type="SAM" id="Phobius"/>
    </source>
</evidence>
<evidence type="ECO:0000256" key="1">
    <source>
        <dbReference type="SAM" id="MobiDB-lite"/>
    </source>
</evidence>
<dbReference type="GO" id="GO:0016671">
    <property type="term" value="F:oxidoreductase activity, acting on a sulfur group of donors, disulfide as acceptor"/>
    <property type="evidence" value="ECO:0007669"/>
    <property type="project" value="TreeGrafter"/>
</dbReference>
<dbReference type="InterPro" id="IPR044241">
    <property type="entry name" value="TxlA/HCF164"/>
</dbReference>
<dbReference type="OrthoDB" id="423012at2"/>
<dbReference type="SUPFAM" id="SSF52833">
    <property type="entry name" value="Thioredoxin-like"/>
    <property type="match status" value="1"/>
</dbReference>
<accession>A0A2T1M0K5</accession>
<feature type="region of interest" description="Disordered" evidence="1">
    <location>
        <begin position="162"/>
        <end position="183"/>
    </location>
</feature>
<dbReference type="EMBL" id="PXOH01000005">
    <property type="protein sequence ID" value="PSF38135.1"/>
    <property type="molecule type" value="Genomic_DNA"/>
</dbReference>
<evidence type="ECO:0000313" key="4">
    <source>
        <dbReference type="EMBL" id="PSF38135.1"/>
    </source>
</evidence>
<feature type="transmembrane region" description="Helical" evidence="2">
    <location>
        <begin position="12"/>
        <end position="30"/>
    </location>
</feature>
<keyword evidence="2" id="KW-0472">Membrane</keyword>
<dbReference type="PANTHER" id="PTHR47353">
    <property type="entry name" value="THIOREDOXIN-LIKE PROTEIN HCF164, CHLOROPLASTIC"/>
    <property type="match status" value="1"/>
</dbReference>
<dbReference type="Pfam" id="PF00085">
    <property type="entry name" value="Thioredoxin"/>
    <property type="match status" value="1"/>
</dbReference>
<protein>
    <submittedName>
        <fullName evidence="4">Thiol:disulfide interchange protein</fullName>
    </submittedName>
</protein>
<evidence type="ECO:0000259" key="3">
    <source>
        <dbReference type="PROSITE" id="PS51352"/>
    </source>
</evidence>
<dbReference type="FunFam" id="3.40.30.10:FF:000423">
    <property type="entry name" value="Thiol:disulfide interchange protein"/>
    <property type="match status" value="1"/>
</dbReference>
<organism evidence="4 5">
    <name type="scientific">Aphanothece hegewaldii CCALA 016</name>
    <dbReference type="NCBI Taxonomy" id="2107694"/>
    <lineage>
        <taxon>Bacteria</taxon>
        <taxon>Bacillati</taxon>
        <taxon>Cyanobacteriota</taxon>
        <taxon>Cyanophyceae</taxon>
        <taxon>Oscillatoriophycideae</taxon>
        <taxon>Chroococcales</taxon>
        <taxon>Aphanothecaceae</taxon>
        <taxon>Aphanothece</taxon>
    </lineage>
</organism>
<dbReference type="Gene3D" id="3.40.30.10">
    <property type="entry name" value="Glutaredoxin"/>
    <property type="match status" value="1"/>
</dbReference>
<proteinExistence type="predicted"/>
<gene>
    <name evidence="4" type="ORF">C7H19_06600</name>
</gene>
<dbReference type="Proteomes" id="UP000239001">
    <property type="component" value="Unassembled WGS sequence"/>
</dbReference>